<dbReference type="InterPro" id="IPR035979">
    <property type="entry name" value="RBD_domain_sf"/>
</dbReference>
<dbReference type="EMBL" id="PUHR01000019">
    <property type="protein sequence ID" value="KAG0670810.1"/>
    <property type="molecule type" value="Genomic_DNA"/>
</dbReference>
<dbReference type="GO" id="GO:0044613">
    <property type="term" value="C:nuclear pore central transport channel"/>
    <property type="evidence" value="ECO:0007669"/>
    <property type="project" value="TreeGrafter"/>
</dbReference>
<keyword evidence="4" id="KW-0653">Protein transport</keyword>
<evidence type="ECO:0000259" key="10">
    <source>
        <dbReference type="PROSITE" id="PS51472"/>
    </source>
</evidence>
<evidence type="ECO:0000256" key="1">
    <source>
        <dbReference type="ARBA" id="ARBA00004567"/>
    </source>
</evidence>
<accession>A0A9P6WD25</accession>
<evidence type="ECO:0000256" key="6">
    <source>
        <dbReference type="ARBA" id="ARBA00023132"/>
    </source>
</evidence>
<reference evidence="11 12" key="1">
    <citation type="submission" date="2020-11" db="EMBL/GenBank/DDBJ databases">
        <title>Kefir isolates.</title>
        <authorList>
            <person name="Marcisauskas S."/>
            <person name="Kim Y."/>
            <person name="Blasche S."/>
        </authorList>
    </citation>
    <scope>NUCLEOTIDE SEQUENCE [LARGE SCALE GENOMIC DNA]</scope>
    <source>
        <strain evidence="11 12">OG2</strain>
    </source>
</reference>
<evidence type="ECO:0000256" key="3">
    <source>
        <dbReference type="ARBA" id="ARBA00022816"/>
    </source>
</evidence>
<dbReference type="AlphaFoldDB" id="A0A9P6WD25"/>
<sequence>MNNNRFANVSVLSQQQNGNGQNFQQNGVPQSSTLSNTTNPMLNGQTIGNNSLNSTSTQSLPLNQFNNSNNFNNNNNNIATQQFSNLNTNSMTSNNSTVTNSNGGTNGLINGQKEPQWFNNPTKRAIPQTIVKRTIRTQNSSNDLTHSQSATNLSNRSGFDTMSFGSRKNKPIFNNSNLQNLNSDNILGDSNEAPPMTSIHDWDNEDPFGAGHNQDNNNNNNNSHIAMNNQSLLMSNMGTPRNENSKSVPNLFKNANAFDRTPQDTKVNSANDSVSLKDSNKTNGTKNILSDFIGSINNKDKKATTDTTTTAPTTTTTTSVSQQEETAIIVFGYPESISNLIITHFSNFGSILEDFQVLRSPSGINKFTLKNKNGQNNINSNDERKYPIFTGDGWVKITYDSRQSAVRALQENGSVFSGTLIGCVPYSRKAVEKLASCKIDKYDNIGENDINLSGTMSPLQNLDNDVINITTPIGTNTMNDDSMFTASLKDGTNFQTANKENNPVMPKNVFLPNHKLTVNDGKSLFVHNTDTNNHNFIQSLENKMRQQENPINVNDTSKQNSGLLHSVNNWLFGWGNL</sequence>
<dbReference type="GO" id="GO:0051028">
    <property type="term" value="P:mRNA transport"/>
    <property type="evidence" value="ECO:0007669"/>
    <property type="project" value="UniProtKB-UniRule"/>
</dbReference>
<dbReference type="CDD" id="cd12721">
    <property type="entry name" value="RRM_Nup53p_fungi"/>
    <property type="match status" value="1"/>
</dbReference>
<dbReference type="Gene3D" id="3.30.70.330">
    <property type="match status" value="1"/>
</dbReference>
<evidence type="ECO:0000313" key="11">
    <source>
        <dbReference type="EMBL" id="KAG0670810.1"/>
    </source>
</evidence>
<dbReference type="Proteomes" id="UP000750334">
    <property type="component" value="Unassembled WGS sequence"/>
</dbReference>
<evidence type="ECO:0000256" key="8">
    <source>
        <dbReference type="PROSITE-ProRule" id="PRU00804"/>
    </source>
</evidence>
<feature type="region of interest" description="Disordered" evidence="9">
    <location>
        <begin position="90"/>
        <end position="162"/>
    </location>
</feature>
<keyword evidence="12" id="KW-1185">Reference proteome</keyword>
<dbReference type="GO" id="GO:0044615">
    <property type="term" value="C:nuclear pore nuclear basket"/>
    <property type="evidence" value="ECO:0007669"/>
    <property type="project" value="TreeGrafter"/>
</dbReference>
<proteinExistence type="predicted"/>
<feature type="compositionally biased region" description="Polar residues" evidence="9">
    <location>
        <begin position="28"/>
        <end position="48"/>
    </location>
</feature>
<dbReference type="InterPro" id="IPR012677">
    <property type="entry name" value="Nucleotide-bd_a/b_plait_sf"/>
</dbReference>
<feature type="compositionally biased region" description="Low complexity" evidence="9">
    <location>
        <begin position="49"/>
        <end position="62"/>
    </location>
</feature>
<comment type="caution">
    <text evidence="11">The sequence shown here is derived from an EMBL/GenBank/DDBJ whole genome shotgun (WGS) entry which is preliminary data.</text>
</comment>
<feature type="compositionally biased region" description="Low complexity" evidence="9">
    <location>
        <begin position="213"/>
        <end position="224"/>
    </location>
</feature>
<keyword evidence="7 8" id="KW-0539">Nucleus</keyword>
<gene>
    <name evidence="11" type="ORF">C6P45_001819</name>
</gene>
<feature type="compositionally biased region" description="Low complexity" evidence="9">
    <location>
        <begin position="90"/>
        <end position="103"/>
    </location>
</feature>
<dbReference type="Pfam" id="PF05172">
    <property type="entry name" value="RRM_Nup35"/>
    <property type="match status" value="1"/>
</dbReference>
<dbReference type="SUPFAM" id="SSF54928">
    <property type="entry name" value="RNA-binding domain, RBD"/>
    <property type="match status" value="1"/>
</dbReference>
<feature type="region of interest" description="Disordered" evidence="9">
    <location>
        <begin position="205"/>
        <end position="224"/>
    </location>
</feature>
<feature type="domain" description="RRM Nup35-type" evidence="10">
    <location>
        <begin position="322"/>
        <end position="433"/>
    </location>
</feature>
<dbReference type="PANTHER" id="PTHR21527:SF6">
    <property type="entry name" value="NUCLEOPORIN NUP35"/>
    <property type="match status" value="1"/>
</dbReference>
<dbReference type="GO" id="GO:0017056">
    <property type="term" value="F:structural constituent of nuclear pore"/>
    <property type="evidence" value="ECO:0007669"/>
    <property type="project" value="TreeGrafter"/>
</dbReference>
<dbReference type="GO" id="GO:0005543">
    <property type="term" value="F:phospholipid binding"/>
    <property type="evidence" value="ECO:0007669"/>
    <property type="project" value="TreeGrafter"/>
</dbReference>
<feature type="region of interest" description="Disordered" evidence="9">
    <location>
        <begin position="299"/>
        <end position="319"/>
    </location>
</feature>
<feature type="region of interest" description="Disordered" evidence="9">
    <location>
        <begin position="17"/>
        <end position="62"/>
    </location>
</feature>
<keyword evidence="5" id="KW-0811">Translocation</keyword>
<dbReference type="PANTHER" id="PTHR21527">
    <property type="entry name" value="NUCLEOPORIN NUP35"/>
    <property type="match status" value="1"/>
</dbReference>
<evidence type="ECO:0000313" key="12">
    <source>
        <dbReference type="Proteomes" id="UP000750334"/>
    </source>
</evidence>
<dbReference type="OrthoDB" id="1733656at2759"/>
<name>A0A9P6WD25_MAUEX</name>
<dbReference type="GO" id="GO:0006607">
    <property type="term" value="P:NLS-bearing protein import into nucleus"/>
    <property type="evidence" value="ECO:0007669"/>
    <property type="project" value="TreeGrafter"/>
</dbReference>
<keyword evidence="2 8" id="KW-0813">Transport</keyword>
<dbReference type="PROSITE" id="PS51472">
    <property type="entry name" value="RRM_NUP35"/>
    <property type="match status" value="1"/>
</dbReference>
<feature type="compositionally biased region" description="Polar residues" evidence="9">
    <location>
        <begin position="136"/>
        <end position="162"/>
    </location>
</feature>
<evidence type="ECO:0000256" key="5">
    <source>
        <dbReference type="ARBA" id="ARBA00023010"/>
    </source>
</evidence>
<protein>
    <recommendedName>
        <fullName evidence="10">RRM Nup35-type domain-containing protein</fullName>
    </recommendedName>
</protein>
<evidence type="ECO:0000256" key="2">
    <source>
        <dbReference type="ARBA" id="ARBA00022448"/>
    </source>
</evidence>
<dbReference type="GO" id="GO:0006999">
    <property type="term" value="P:nuclear pore organization"/>
    <property type="evidence" value="ECO:0007669"/>
    <property type="project" value="TreeGrafter"/>
</dbReference>
<keyword evidence="3 8" id="KW-0509">mRNA transport</keyword>
<evidence type="ECO:0000256" key="9">
    <source>
        <dbReference type="SAM" id="MobiDB-lite"/>
    </source>
</evidence>
<evidence type="ECO:0000256" key="7">
    <source>
        <dbReference type="ARBA" id="ARBA00023242"/>
    </source>
</evidence>
<feature type="compositionally biased region" description="Low complexity" evidence="9">
    <location>
        <begin position="305"/>
        <end position="318"/>
    </location>
</feature>
<feature type="compositionally biased region" description="Low complexity" evidence="9">
    <location>
        <begin position="17"/>
        <end position="27"/>
    </location>
</feature>
<evidence type="ECO:0000256" key="4">
    <source>
        <dbReference type="ARBA" id="ARBA00022927"/>
    </source>
</evidence>
<comment type="subcellular location">
    <subcellularLocation>
        <location evidence="1">Nucleus</location>
        <location evidence="1">Nuclear pore complex</location>
    </subcellularLocation>
</comment>
<dbReference type="InterPro" id="IPR007846">
    <property type="entry name" value="RRM_NUP35_dom"/>
</dbReference>
<organism evidence="11 12">
    <name type="scientific">Maudiozyma exigua</name>
    <name type="common">Yeast</name>
    <name type="synonym">Kazachstania exigua</name>
    <dbReference type="NCBI Taxonomy" id="34358"/>
    <lineage>
        <taxon>Eukaryota</taxon>
        <taxon>Fungi</taxon>
        <taxon>Dikarya</taxon>
        <taxon>Ascomycota</taxon>
        <taxon>Saccharomycotina</taxon>
        <taxon>Saccharomycetes</taxon>
        <taxon>Saccharomycetales</taxon>
        <taxon>Saccharomycetaceae</taxon>
        <taxon>Maudiozyma</taxon>
    </lineage>
</organism>
<dbReference type="GO" id="GO:0003676">
    <property type="term" value="F:nucleic acid binding"/>
    <property type="evidence" value="ECO:0007669"/>
    <property type="project" value="InterPro"/>
</dbReference>
<keyword evidence="6 8" id="KW-0906">Nuclear pore complex</keyword>